<keyword evidence="2" id="KW-1185">Reference proteome</keyword>
<dbReference type="AlphaFoldDB" id="A0A549T3L1"/>
<dbReference type="InterPro" id="IPR021439">
    <property type="entry name" value="DUF3088"/>
</dbReference>
<dbReference type="Proteomes" id="UP000316801">
    <property type="component" value="Unassembled WGS sequence"/>
</dbReference>
<evidence type="ECO:0000313" key="1">
    <source>
        <dbReference type="EMBL" id="TRL36461.1"/>
    </source>
</evidence>
<dbReference type="RefSeq" id="WP_143126588.1">
    <property type="nucleotide sequence ID" value="NZ_VJMG01000054.1"/>
</dbReference>
<dbReference type="Pfam" id="PF11287">
    <property type="entry name" value="DUF3088"/>
    <property type="match status" value="1"/>
</dbReference>
<sequence length="116" mass="12894">MMVLMAKDRLFLIRPGFEDPNRPGKTFVCPYCNQIEGLLGAFPDLAARIEVVRVGFPRPRADVIAVVGEENQSLPLLVFADEAPEDAGRAGSLSFIQDTRRILDFLAERHGFPSLH</sequence>
<dbReference type="EMBL" id="VJMG01000054">
    <property type="protein sequence ID" value="TRL36461.1"/>
    <property type="molecule type" value="Genomic_DNA"/>
</dbReference>
<proteinExistence type="predicted"/>
<organism evidence="1 2">
    <name type="scientific">Rhizobium straminoryzae</name>
    <dbReference type="NCBI Taxonomy" id="1387186"/>
    <lineage>
        <taxon>Bacteria</taxon>
        <taxon>Pseudomonadati</taxon>
        <taxon>Pseudomonadota</taxon>
        <taxon>Alphaproteobacteria</taxon>
        <taxon>Hyphomicrobiales</taxon>
        <taxon>Rhizobiaceae</taxon>
        <taxon>Rhizobium/Agrobacterium group</taxon>
        <taxon>Rhizobium</taxon>
    </lineage>
</organism>
<gene>
    <name evidence="1" type="ORF">FNA46_17940</name>
</gene>
<evidence type="ECO:0000313" key="2">
    <source>
        <dbReference type="Proteomes" id="UP000316801"/>
    </source>
</evidence>
<accession>A0A549T3L1</accession>
<comment type="caution">
    <text evidence="1">The sequence shown here is derived from an EMBL/GenBank/DDBJ whole genome shotgun (WGS) entry which is preliminary data.</text>
</comment>
<reference evidence="1 2" key="1">
    <citation type="submission" date="2019-07" db="EMBL/GenBank/DDBJ databases">
        <title>Ln-dependent methylotrophs.</title>
        <authorList>
            <person name="Tani A."/>
        </authorList>
    </citation>
    <scope>NUCLEOTIDE SEQUENCE [LARGE SCALE GENOMIC DNA]</scope>
    <source>
        <strain evidence="1 2">SM12</strain>
    </source>
</reference>
<protein>
    <submittedName>
        <fullName evidence="1">DUF3088 domain-containing protein</fullName>
    </submittedName>
</protein>
<name>A0A549T3L1_9HYPH</name>